<dbReference type="AlphaFoldDB" id="A0A4R2TVM6"/>
<gene>
    <name evidence="2" type="ORF">EDD79_100253</name>
</gene>
<evidence type="ECO:0008006" key="4">
    <source>
        <dbReference type="Google" id="ProtNLM"/>
    </source>
</evidence>
<protein>
    <recommendedName>
        <fullName evidence="4">DUF454 domain-containing protein</fullName>
    </recommendedName>
</protein>
<reference evidence="2 3" key="1">
    <citation type="submission" date="2019-03" db="EMBL/GenBank/DDBJ databases">
        <title>Genomic Encyclopedia of Type Strains, Phase IV (KMG-IV): sequencing the most valuable type-strain genomes for metagenomic binning, comparative biology and taxonomic classification.</title>
        <authorList>
            <person name="Goeker M."/>
        </authorList>
    </citation>
    <scope>NUCLEOTIDE SEQUENCE [LARGE SCALE GENOMIC DNA]</scope>
    <source>
        <strain evidence="2 3">DSM 100013</strain>
    </source>
</reference>
<organism evidence="2 3">
    <name type="scientific">Serpentinicella alkaliphila</name>
    <dbReference type="NCBI Taxonomy" id="1734049"/>
    <lineage>
        <taxon>Bacteria</taxon>
        <taxon>Bacillati</taxon>
        <taxon>Bacillota</taxon>
        <taxon>Clostridia</taxon>
        <taxon>Peptostreptococcales</taxon>
        <taxon>Natronincolaceae</taxon>
        <taxon>Serpentinicella</taxon>
    </lineage>
</organism>
<evidence type="ECO:0000256" key="1">
    <source>
        <dbReference type="SAM" id="Phobius"/>
    </source>
</evidence>
<keyword evidence="1" id="KW-0812">Transmembrane</keyword>
<keyword evidence="1" id="KW-1133">Transmembrane helix</keyword>
<dbReference type="EMBL" id="SLYC01000002">
    <property type="protein sequence ID" value="TCQ07057.1"/>
    <property type="molecule type" value="Genomic_DNA"/>
</dbReference>
<dbReference type="PANTHER" id="PTHR35813">
    <property type="entry name" value="INNER MEMBRANE PROTEIN YBAN"/>
    <property type="match status" value="1"/>
</dbReference>
<evidence type="ECO:0000313" key="3">
    <source>
        <dbReference type="Proteomes" id="UP000295504"/>
    </source>
</evidence>
<dbReference type="Pfam" id="PF04304">
    <property type="entry name" value="DUF454"/>
    <property type="match status" value="1"/>
</dbReference>
<feature type="transmembrane region" description="Helical" evidence="1">
    <location>
        <begin position="7"/>
        <end position="29"/>
    </location>
</feature>
<dbReference type="PIRSF" id="PIRSF016789">
    <property type="entry name" value="DUF454"/>
    <property type="match status" value="1"/>
</dbReference>
<dbReference type="RefSeq" id="WP_132847404.1">
    <property type="nucleotide sequence ID" value="NZ_CP058648.1"/>
</dbReference>
<keyword evidence="3" id="KW-1185">Reference proteome</keyword>
<keyword evidence="1" id="KW-0472">Membrane</keyword>
<dbReference type="Proteomes" id="UP000295504">
    <property type="component" value="Unassembled WGS sequence"/>
</dbReference>
<sequence length="144" mass="16776">MEKIKKVIYICMGVVAFSLGAIGAFLPILPTTPFLLLALFCFSKGSKRCNDWFVKTKLYKKYLEEFVNNRAMTLRQKVYILLFADTMIAIPLIVINNLYVRLFLIVLVLFKYYYFIYRIKTIKAEADSGEGGPLQVDFYEQQNR</sequence>
<proteinExistence type="predicted"/>
<dbReference type="InterPro" id="IPR007401">
    <property type="entry name" value="DUF454"/>
</dbReference>
<dbReference type="OrthoDB" id="5690292at2"/>
<comment type="caution">
    <text evidence="2">The sequence shown here is derived from an EMBL/GenBank/DDBJ whole genome shotgun (WGS) entry which is preliminary data.</text>
</comment>
<dbReference type="PANTHER" id="PTHR35813:SF1">
    <property type="entry name" value="INNER MEMBRANE PROTEIN YBAN"/>
    <property type="match status" value="1"/>
</dbReference>
<name>A0A4R2TVM6_9FIRM</name>
<dbReference type="GO" id="GO:0005886">
    <property type="term" value="C:plasma membrane"/>
    <property type="evidence" value="ECO:0007669"/>
    <property type="project" value="TreeGrafter"/>
</dbReference>
<accession>A0A4R2TVM6</accession>
<evidence type="ECO:0000313" key="2">
    <source>
        <dbReference type="EMBL" id="TCQ07057.1"/>
    </source>
</evidence>
<feature type="transmembrane region" description="Helical" evidence="1">
    <location>
        <begin position="78"/>
        <end position="110"/>
    </location>
</feature>